<feature type="domain" description="Pyridoxamine 5'-phosphate oxidase N-terminal" evidence="1">
    <location>
        <begin position="7"/>
        <end position="140"/>
    </location>
</feature>
<comment type="caution">
    <text evidence="2">The sequence shown here is derived from an EMBL/GenBank/DDBJ whole genome shotgun (WGS) entry which is preliminary data.</text>
</comment>
<keyword evidence="3" id="KW-1185">Reference proteome</keyword>
<dbReference type="Proteomes" id="UP000521868">
    <property type="component" value="Unassembled WGS sequence"/>
</dbReference>
<sequence length="163" mass="17272">MAHVPRLTRQLQQLLVAQRVAALGTIGDDGAPLVSMVPFAVERGLGAFVIHVSDLAAHTRNLQARPSVSLLVMQPAGPGEPVHALPRVTFDGQARVPAPGGDEWRACRQAYVERFPEAAFMTELGDFRFVAIEPAGARQVAGFGAARSIDAAEVRLAMQAPAG</sequence>
<accession>A0A7X6I5S5</accession>
<dbReference type="PANTHER" id="PTHR13343:SF24">
    <property type="entry name" value="OS07G0573800 PROTEIN"/>
    <property type="match status" value="1"/>
</dbReference>
<reference evidence="2 3" key="1">
    <citation type="journal article" date="2020" name="Nature">
        <title>Bacterial chemolithoautotrophy via manganese oxidation.</title>
        <authorList>
            <person name="Yu H."/>
            <person name="Leadbetter J.R."/>
        </authorList>
    </citation>
    <scope>NUCLEOTIDE SEQUENCE [LARGE SCALE GENOMIC DNA]</scope>
    <source>
        <strain evidence="2 3">RBP-1</strain>
    </source>
</reference>
<dbReference type="InterPro" id="IPR012349">
    <property type="entry name" value="Split_barrel_FMN-bd"/>
</dbReference>
<organism evidence="2 3">
    <name type="scientific">Ramlibacter lithotrophicus</name>
    <dbReference type="NCBI Taxonomy" id="2606681"/>
    <lineage>
        <taxon>Bacteria</taxon>
        <taxon>Pseudomonadati</taxon>
        <taxon>Pseudomonadota</taxon>
        <taxon>Betaproteobacteria</taxon>
        <taxon>Burkholderiales</taxon>
        <taxon>Comamonadaceae</taxon>
        <taxon>Ramlibacter</taxon>
    </lineage>
</organism>
<gene>
    <name evidence="2" type="ORF">RAMLITH_06665</name>
</gene>
<dbReference type="PANTHER" id="PTHR13343">
    <property type="entry name" value="CREG1 PROTEIN"/>
    <property type="match status" value="1"/>
</dbReference>
<proteinExistence type="predicted"/>
<name>A0A7X6I5S5_9BURK</name>
<dbReference type="AlphaFoldDB" id="A0A7X6I5S5"/>
<dbReference type="GO" id="GO:0005737">
    <property type="term" value="C:cytoplasm"/>
    <property type="evidence" value="ECO:0007669"/>
    <property type="project" value="UniProtKB-ARBA"/>
</dbReference>
<evidence type="ECO:0000259" key="1">
    <source>
        <dbReference type="Pfam" id="PF01243"/>
    </source>
</evidence>
<dbReference type="InterPro" id="IPR014419">
    <property type="entry name" value="HutZ"/>
</dbReference>
<dbReference type="EMBL" id="VTOX01000002">
    <property type="protein sequence ID" value="NKE65500.1"/>
    <property type="molecule type" value="Genomic_DNA"/>
</dbReference>
<dbReference type="SUPFAM" id="SSF50475">
    <property type="entry name" value="FMN-binding split barrel"/>
    <property type="match status" value="1"/>
</dbReference>
<evidence type="ECO:0000313" key="3">
    <source>
        <dbReference type="Proteomes" id="UP000521868"/>
    </source>
</evidence>
<dbReference type="PIRSF" id="PIRSF004633">
    <property type="entry name" value="UCP_PLP_oxd"/>
    <property type="match status" value="1"/>
</dbReference>
<dbReference type="Gene3D" id="2.30.110.10">
    <property type="entry name" value="Electron Transport, Fmn-binding Protein, Chain A"/>
    <property type="match status" value="1"/>
</dbReference>
<evidence type="ECO:0000313" key="2">
    <source>
        <dbReference type="EMBL" id="NKE65500.1"/>
    </source>
</evidence>
<dbReference type="RefSeq" id="WP_168106620.1">
    <property type="nucleotide sequence ID" value="NZ_VTOX01000002.1"/>
</dbReference>
<dbReference type="Pfam" id="PF01243">
    <property type="entry name" value="PNPOx_N"/>
    <property type="match status" value="1"/>
</dbReference>
<protein>
    <submittedName>
        <fullName evidence="2">Pyridoxamine 5'-phosphate oxidase</fullName>
    </submittedName>
</protein>
<dbReference type="InterPro" id="IPR011576">
    <property type="entry name" value="Pyridox_Oxase_N"/>
</dbReference>